<dbReference type="KEGG" id="pste:PSTEL_04845"/>
<dbReference type="InterPro" id="IPR025054">
    <property type="entry name" value="DUF3991"/>
</dbReference>
<dbReference type="Pfam" id="PF13155">
    <property type="entry name" value="Toprim_2"/>
    <property type="match status" value="1"/>
</dbReference>
<dbReference type="OrthoDB" id="9803716at2"/>
<evidence type="ECO:0000313" key="3">
    <source>
        <dbReference type="Proteomes" id="UP000029507"/>
    </source>
</evidence>
<accession>A0A089LTH2</accession>
<dbReference type="HOGENOM" id="CLU_027621_2_1_9"/>
<sequence>MSYVSKEQIERAKQLDLLTYLQCFEPYELVRCSRNAYSTRTHDSLKISNGKWFWWSRGIGGRSALDYLIKVRGMSFPDAVLQIGGNPPVHMAPTTPAIQQDGSNTRLELPEPYETSNRVVAYLSKRGISRDVIDFCLKTGRLYESRRYHNVVFVGFDQHGTPRYAAIRGTTSTRYMGEATGSDKRYSFAIPAMEYSTELHLFESAIDLLSYCTPEHLAGRDWRQTHNLSLAGIYRPKAVEAQSIPPAALVQYLRSFPQVNQLILHLDNDEPGRLAATTIHHQLSSVLSIYDKPPKNGKDVNEELMGFLRQNKYRSR</sequence>
<dbReference type="SUPFAM" id="SSF57783">
    <property type="entry name" value="Zinc beta-ribbon"/>
    <property type="match status" value="1"/>
</dbReference>
<dbReference type="GO" id="GO:0016853">
    <property type="term" value="F:isomerase activity"/>
    <property type="evidence" value="ECO:0007669"/>
    <property type="project" value="UniProtKB-KW"/>
</dbReference>
<reference evidence="2 3" key="1">
    <citation type="submission" date="2014-08" db="EMBL/GenBank/DDBJ databases">
        <title>Comparative genomics of the Paenibacillus odorifer group.</title>
        <authorList>
            <person name="den Bakker H.C."/>
            <person name="Tsai Y.-C."/>
            <person name="Martin N."/>
            <person name="Korlach J."/>
            <person name="Wiedmann M."/>
        </authorList>
    </citation>
    <scope>NUCLEOTIDE SEQUENCE [LARGE SCALE GENOMIC DNA]</scope>
    <source>
        <strain evidence="2 3">DSM 14472</strain>
    </source>
</reference>
<keyword evidence="2" id="KW-0413">Isomerase</keyword>
<dbReference type="Gene3D" id="3.40.1360.10">
    <property type="match status" value="1"/>
</dbReference>
<name>A0A089LTH2_9BACL</name>
<dbReference type="AlphaFoldDB" id="A0A089LTH2"/>
<dbReference type="Pfam" id="PF13154">
    <property type="entry name" value="DUF3991"/>
    <property type="match status" value="1"/>
</dbReference>
<evidence type="ECO:0000259" key="1">
    <source>
        <dbReference type="Pfam" id="PF13154"/>
    </source>
</evidence>
<keyword evidence="3" id="KW-1185">Reference proteome</keyword>
<dbReference type="EMBL" id="CP009286">
    <property type="protein sequence ID" value="AIQ62528.1"/>
    <property type="molecule type" value="Genomic_DNA"/>
</dbReference>
<gene>
    <name evidence="2" type="ORF">PSTEL_04845</name>
</gene>
<dbReference type="STRING" id="169760.PSTEL_04845"/>
<evidence type="ECO:0000313" key="2">
    <source>
        <dbReference type="EMBL" id="AIQ62528.1"/>
    </source>
</evidence>
<proteinExistence type="predicted"/>
<dbReference type="RefSeq" id="WP_038693794.1">
    <property type="nucleotide sequence ID" value="NZ_CP009286.1"/>
</dbReference>
<dbReference type="Proteomes" id="UP000029507">
    <property type="component" value="Chromosome"/>
</dbReference>
<feature type="domain" description="DUF3991" evidence="1">
    <location>
        <begin position="121"/>
        <end position="189"/>
    </location>
</feature>
<organism evidence="2 3">
    <name type="scientific">Paenibacillus stellifer</name>
    <dbReference type="NCBI Taxonomy" id="169760"/>
    <lineage>
        <taxon>Bacteria</taxon>
        <taxon>Bacillati</taxon>
        <taxon>Bacillota</taxon>
        <taxon>Bacilli</taxon>
        <taxon>Bacillales</taxon>
        <taxon>Paenibacillaceae</taxon>
        <taxon>Paenibacillus</taxon>
    </lineage>
</organism>
<protein>
    <submittedName>
        <fullName evidence="2">Topoisomerase</fullName>
    </submittedName>
</protein>